<dbReference type="KEGG" id="dko:I596_3079"/>
<name>A0A160DXN1_9GAMM</name>
<sequence>MNIRTSLVPLVVLLTGLGGTFAAAVAGETAVVDAREPLAVTLLPTVTVTADPANPDGPTRWSVEKAAPLPVTLMPTVHVTARPEPLAMTVLPTVHVVAKADPQPDEGLAAAHLIDGDVPYEALPRPSDFRQDLRVWLSR</sequence>
<evidence type="ECO:0000313" key="3">
    <source>
        <dbReference type="Proteomes" id="UP000076830"/>
    </source>
</evidence>
<accession>A0A160DXN1</accession>
<feature type="chain" id="PRO_5007813955" description="Secreted protein" evidence="1">
    <location>
        <begin position="23"/>
        <end position="139"/>
    </location>
</feature>
<keyword evidence="1" id="KW-0732">Signal</keyword>
<dbReference type="RefSeq" id="WP_067649414.1">
    <property type="nucleotide sequence ID" value="NZ_CP015249.1"/>
</dbReference>
<gene>
    <name evidence="2" type="ORF">I596_3079</name>
</gene>
<dbReference type="EMBL" id="CP015249">
    <property type="protein sequence ID" value="ANB19071.1"/>
    <property type="molecule type" value="Genomic_DNA"/>
</dbReference>
<dbReference type="AlphaFoldDB" id="A0A160DXN1"/>
<keyword evidence="3" id="KW-1185">Reference proteome</keyword>
<reference evidence="2 3" key="1">
    <citation type="submission" date="2016-04" db="EMBL/GenBank/DDBJ databases">
        <title>Complete genome sequence of Dokdonella koreensis DS-123T.</title>
        <authorList>
            <person name="Kim J.F."/>
            <person name="Lee H."/>
            <person name="Kwak M.-J."/>
        </authorList>
    </citation>
    <scope>NUCLEOTIDE SEQUENCE [LARGE SCALE GENOMIC DNA]</scope>
    <source>
        <strain evidence="2 3">DS-123</strain>
    </source>
</reference>
<evidence type="ECO:0000313" key="2">
    <source>
        <dbReference type="EMBL" id="ANB19071.1"/>
    </source>
</evidence>
<evidence type="ECO:0000256" key="1">
    <source>
        <dbReference type="SAM" id="SignalP"/>
    </source>
</evidence>
<proteinExistence type="predicted"/>
<evidence type="ECO:0008006" key="4">
    <source>
        <dbReference type="Google" id="ProtNLM"/>
    </source>
</evidence>
<dbReference type="Proteomes" id="UP000076830">
    <property type="component" value="Chromosome"/>
</dbReference>
<protein>
    <recommendedName>
        <fullName evidence="4">Secreted protein</fullName>
    </recommendedName>
</protein>
<feature type="signal peptide" evidence="1">
    <location>
        <begin position="1"/>
        <end position="22"/>
    </location>
</feature>
<organism evidence="2 3">
    <name type="scientific">Dokdonella koreensis DS-123</name>
    <dbReference type="NCBI Taxonomy" id="1300342"/>
    <lineage>
        <taxon>Bacteria</taxon>
        <taxon>Pseudomonadati</taxon>
        <taxon>Pseudomonadota</taxon>
        <taxon>Gammaproteobacteria</taxon>
        <taxon>Lysobacterales</taxon>
        <taxon>Rhodanobacteraceae</taxon>
        <taxon>Dokdonella</taxon>
    </lineage>
</organism>